<dbReference type="RefSeq" id="WP_155692774.1">
    <property type="nucleotide sequence ID" value="NZ_WKKC01000021.1"/>
</dbReference>
<organism evidence="1 2">
    <name type="scientific">Lactobacillus johnsonii</name>
    <dbReference type="NCBI Taxonomy" id="33959"/>
    <lineage>
        <taxon>Bacteria</taxon>
        <taxon>Bacillati</taxon>
        <taxon>Bacillota</taxon>
        <taxon>Bacilli</taxon>
        <taxon>Lactobacillales</taxon>
        <taxon>Lactobacillaceae</taxon>
        <taxon>Lactobacillus</taxon>
    </lineage>
</organism>
<protein>
    <submittedName>
        <fullName evidence="1">Uncharacterized protein</fullName>
    </submittedName>
</protein>
<dbReference type="EMBL" id="WKKC01000021">
    <property type="protein sequence ID" value="MTE03602.1"/>
    <property type="molecule type" value="Genomic_DNA"/>
</dbReference>
<sequence>MKKKATFFKTYNRRVSPQEVLNRAHRVKTMRGETLINHMNGFFFSVDGRKKLSLTEIYPFIRKAYSTNRREFAERKDVSKPLMAGVVLHKNHKRV</sequence>
<name>A0A9X4X9B3_LACJH</name>
<evidence type="ECO:0000313" key="1">
    <source>
        <dbReference type="EMBL" id="MTE03602.1"/>
    </source>
</evidence>
<dbReference type="InterPro" id="IPR020270">
    <property type="entry name" value="Plasmid_pXO2-34"/>
</dbReference>
<gene>
    <name evidence="1" type="ORF">GJU95_07455</name>
</gene>
<dbReference type="Pfam" id="PF17362">
    <property type="entry name" value="pXO2-34"/>
    <property type="match status" value="1"/>
</dbReference>
<proteinExistence type="predicted"/>
<accession>A0A9X4X9B3</accession>
<dbReference type="Proteomes" id="UP000488295">
    <property type="component" value="Unassembled WGS sequence"/>
</dbReference>
<comment type="caution">
    <text evidence="1">The sequence shown here is derived from an EMBL/GenBank/DDBJ whole genome shotgun (WGS) entry which is preliminary data.</text>
</comment>
<reference evidence="1 2" key="1">
    <citation type="submission" date="2019-11" db="EMBL/GenBank/DDBJ databases">
        <title>Gastrointestinal microbiota of Peromyscus leucopus.</title>
        <authorList>
            <person name="Milovic A."/>
            <person name="Bassam K."/>
            <person name="Barbour A.G."/>
        </authorList>
    </citation>
    <scope>NUCLEOTIDE SEQUENCE [LARGE SCALE GENOMIC DNA]</scope>
    <source>
        <strain evidence="1 2">LL8</strain>
    </source>
</reference>
<dbReference type="AlphaFoldDB" id="A0A9X4X9B3"/>
<evidence type="ECO:0000313" key="2">
    <source>
        <dbReference type="Proteomes" id="UP000488295"/>
    </source>
</evidence>